<organism evidence="1 2">
    <name type="scientific">Gordonia crocea</name>
    <dbReference type="NCBI Taxonomy" id="589162"/>
    <lineage>
        <taxon>Bacteria</taxon>
        <taxon>Bacillati</taxon>
        <taxon>Actinomycetota</taxon>
        <taxon>Actinomycetes</taxon>
        <taxon>Mycobacteriales</taxon>
        <taxon>Gordoniaceae</taxon>
        <taxon>Gordonia</taxon>
    </lineage>
</organism>
<reference evidence="2" key="1">
    <citation type="submission" date="2019-06" db="EMBL/GenBank/DDBJ databases">
        <title>Gordonia isolated from sludge of a wastewater treatment plant.</title>
        <authorList>
            <person name="Tamura T."/>
            <person name="Aoyama K."/>
            <person name="Kang Y."/>
            <person name="Saito S."/>
            <person name="Akiyama N."/>
            <person name="Yazawa K."/>
            <person name="Gonoi T."/>
            <person name="Mikami Y."/>
        </authorList>
    </citation>
    <scope>NUCLEOTIDE SEQUENCE [LARGE SCALE GENOMIC DNA]</scope>
    <source>
        <strain evidence="2">NBRC 107697</strain>
    </source>
</reference>
<gene>
    <name evidence="1" type="ORF">nbrc107697_21880</name>
</gene>
<keyword evidence="2" id="KW-1185">Reference proteome</keyword>
<dbReference type="PROSITE" id="PS51257">
    <property type="entry name" value="PROKAR_LIPOPROTEIN"/>
    <property type="match status" value="1"/>
</dbReference>
<dbReference type="AlphaFoldDB" id="A0A7I9UZ07"/>
<accession>A0A7I9UZ07</accession>
<evidence type="ECO:0008006" key="3">
    <source>
        <dbReference type="Google" id="ProtNLM"/>
    </source>
</evidence>
<sequence length="226" mass="22977">MKNVAEVTDGTRRALGAAAAVLAVAAVGACAVDGDPVDSMAHRSVAASAFPVEPGAEVTTIPPAQLSAIVGDISGLPVGAQIDPPDCAPQPISPLATDTAVQTAFGRAPAPGAPPPAYTTVITRTGDRLDDLAATVTRCRHYTRHSAVPVAIDQRVLDDVPAVSGARVFGYVRLESSPGVATTLLVAQRGNIRVYATRRIAGDADADAVDPALVRLFTAAAAEGLR</sequence>
<proteinExistence type="predicted"/>
<comment type="caution">
    <text evidence="1">The sequence shown here is derived from an EMBL/GenBank/DDBJ whole genome shotgun (WGS) entry which is preliminary data.</text>
</comment>
<name>A0A7I9UZ07_9ACTN</name>
<evidence type="ECO:0000313" key="2">
    <source>
        <dbReference type="Proteomes" id="UP000444980"/>
    </source>
</evidence>
<dbReference type="Proteomes" id="UP000444980">
    <property type="component" value="Unassembled WGS sequence"/>
</dbReference>
<evidence type="ECO:0000313" key="1">
    <source>
        <dbReference type="EMBL" id="GED98149.1"/>
    </source>
</evidence>
<dbReference type="EMBL" id="BJOU01000001">
    <property type="protein sequence ID" value="GED98149.1"/>
    <property type="molecule type" value="Genomic_DNA"/>
</dbReference>
<protein>
    <recommendedName>
        <fullName evidence="3">DUF5642 domain-containing protein</fullName>
    </recommendedName>
</protein>